<evidence type="ECO:0000313" key="1">
    <source>
        <dbReference type="EMBL" id="RCN39432.1"/>
    </source>
</evidence>
<reference evidence="1 2" key="1">
    <citation type="submission" date="2014-10" db="EMBL/GenBank/DDBJ databases">
        <title>Draft genome of the hookworm Ancylostoma caninum.</title>
        <authorList>
            <person name="Mitreva M."/>
        </authorList>
    </citation>
    <scope>NUCLEOTIDE SEQUENCE [LARGE SCALE GENOMIC DNA]</scope>
    <source>
        <strain evidence="1 2">Baltimore</strain>
    </source>
</reference>
<dbReference type="EMBL" id="JOJR01000338">
    <property type="protein sequence ID" value="RCN39432.1"/>
    <property type="molecule type" value="Genomic_DNA"/>
</dbReference>
<gene>
    <name evidence="1" type="ORF">ANCCAN_14638</name>
</gene>
<dbReference type="STRING" id="29170.A0A368G509"/>
<comment type="caution">
    <text evidence="1">The sequence shown here is derived from an EMBL/GenBank/DDBJ whole genome shotgun (WGS) entry which is preliminary data.</text>
</comment>
<accession>A0A368G509</accession>
<organism evidence="1 2">
    <name type="scientific">Ancylostoma caninum</name>
    <name type="common">Dog hookworm</name>
    <dbReference type="NCBI Taxonomy" id="29170"/>
    <lineage>
        <taxon>Eukaryota</taxon>
        <taxon>Metazoa</taxon>
        <taxon>Ecdysozoa</taxon>
        <taxon>Nematoda</taxon>
        <taxon>Chromadorea</taxon>
        <taxon>Rhabditida</taxon>
        <taxon>Rhabditina</taxon>
        <taxon>Rhabditomorpha</taxon>
        <taxon>Strongyloidea</taxon>
        <taxon>Ancylostomatidae</taxon>
        <taxon>Ancylostomatinae</taxon>
        <taxon>Ancylostoma</taxon>
    </lineage>
</organism>
<name>A0A368G509_ANCCA</name>
<dbReference type="AlphaFoldDB" id="A0A368G509"/>
<dbReference type="OrthoDB" id="5840914at2759"/>
<keyword evidence="2" id="KW-1185">Reference proteome</keyword>
<sequence length="94" mass="11058">MLVARCVQRVPRFMHQRHLSLSSKSSSALRNIWERVKGFLVESEKENFHEDFIRNSHKSDEISSDEWMLIYRDQGPPGVSDWSVHPYKVSDVVK</sequence>
<proteinExistence type="predicted"/>
<evidence type="ECO:0000313" key="2">
    <source>
        <dbReference type="Proteomes" id="UP000252519"/>
    </source>
</evidence>
<protein>
    <submittedName>
        <fullName evidence="1">Uncharacterized protein</fullName>
    </submittedName>
</protein>
<dbReference type="Proteomes" id="UP000252519">
    <property type="component" value="Unassembled WGS sequence"/>
</dbReference>